<organism evidence="2 3">
    <name type="scientific">Sphaeroforma arctica JP610</name>
    <dbReference type="NCBI Taxonomy" id="667725"/>
    <lineage>
        <taxon>Eukaryota</taxon>
        <taxon>Ichthyosporea</taxon>
        <taxon>Ichthyophonida</taxon>
        <taxon>Sphaeroforma</taxon>
    </lineage>
</organism>
<feature type="region of interest" description="Disordered" evidence="1">
    <location>
        <begin position="41"/>
        <end position="79"/>
    </location>
</feature>
<proteinExistence type="predicted"/>
<evidence type="ECO:0008006" key="4">
    <source>
        <dbReference type="Google" id="ProtNLM"/>
    </source>
</evidence>
<name>A0A0L0FC11_9EUKA</name>
<dbReference type="RefSeq" id="XP_014148209.1">
    <property type="nucleotide sequence ID" value="XM_014292734.1"/>
</dbReference>
<sequence length="282" mass="30915">MVLWAVQQGSGPSAGLLETTADKKLVNNTDCTIVQKVAKTVIGKPPSPRRSPHKSPSKPIASKVRRDRDKAKRQGQLIETGVTRSGPSVVFKGFSDNKNLQPIGLTFEPDILAGPEAEYVLGITSKVPSEKRSPWSTEGLGGRYQKAYYINDEQVTHIQACGYNWNPRRMKHQTVTNPTPEEDPGQTLLTSNAVRGFPMETLTERVQRLCPVVPGHRAQLLAMQVNWMKGSDFPSHKDLPDKEGWGDIIAAISLGSGGDLVIKDPVTEQAWTMHVNTGIANM</sequence>
<dbReference type="AlphaFoldDB" id="A0A0L0FC11"/>
<keyword evidence="3" id="KW-1185">Reference proteome</keyword>
<evidence type="ECO:0000313" key="3">
    <source>
        <dbReference type="Proteomes" id="UP000054560"/>
    </source>
</evidence>
<evidence type="ECO:0000313" key="2">
    <source>
        <dbReference type="EMBL" id="KNC74307.1"/>
    </source>
</evidence>
<dbReference type="GeneID" id="25913645"/>
<reference evidence="2 3" key="1">
    <citation type="submission" date="2011-02" db="EMBL/GenBank/DDBJ databases">
        <title>The Genome Sequence of Sphaeroforma arctica JP610.</title>
        <authorList>
            <consortium name="The Broad Institute Genome Sequencing Platform"/>
            <person name="Russ C."/>
            <person name="Cuomo C."/>
            <person name="Young S.K."/>
            <person name="Zeng Q."/>
            <person name="Gargeya S."/>
            <person name="Alvarado L."/>
            <person name="Berlin A."/>
            <person name="Chapman S.B."/>
            <person name="Chen Z."/>
            <person name="Freedman E."/>
            <person name="Gellesch M."/>
            <person name="Goldberg J."/>
            <person name="Griggs A."/>
            <person name="Gujja S."/>
            <person name="Heilman E."/>
            <person name="Heiman D."/>
            <person name="Howarth C."/>
            <person name="Mehta T."/>
            <person name="Neiman D."/>
            <person name="Pearson M."/>
            <person name="Roberts A."/>
            <person name="Saif S."/>
            <person name="Shea T."/>
            <person name="Shenoy N."/>
            <person name="Sisk P."/>
            <person name="Stolte C."/>
            <person name="Sykes S."/>
            <person name="White J."/>
            <person name="Yandava C."/>
            <person name="Burger G."/>
            <person name="Gray M.W."/>
            <person name="Holland P.W.H."/>
            <person name="King N."/>
            <person name="Lang F.B.F."/>
            <person name="Roger A.J."/>
            <person name="Ruiz-Trillo I."/>
            <person name="Haas B."/>
            <person name="Nusbaum C."/>
            <person name="Birren B."/>
        </authorList>
    </citation>
    <scope>NUCLEOTIDE SEQUENCE [LARGE SCALE GENOMIC DNA]</scope>
    <source>
        <strain evidence="2 3">JP610</strain>
    </source>
</reference>
<dbReference type="Proteomes" id="UP000054560">
    <property type="component" value="Unassembled WGS sequence"/>
</dbReference>
<dbReference type="EMBL" id="KQ244533">
    <property type="protein sequence ID" value="KNC74307.1"/>
    <property type="molecule type" value="Genomic_DNA"/>
</dbReference>
<gene>
    <name evidence="2" type="ORF">SARC_13141</name>
</gene>
<protein>
    <recommendedName>
        <fullName evidence="4">Alpha-ketoglutarate-dependent dioxygenase AlkB-like domain-containing protein</fullName>
    </recommendedName>
</protein>
<accession>A0A0L0FC11</accession>
<evidence type="ECO:0000256" key="1">
    <source>
        <dbReference type="SAM" id="MobiDB-lite"/>
    </source>
</evidence>